<dbReference type="AlphaFoldDB" id="A0AB34GVX5"/>
<evidence type="ECO:0000313" key="3">
    <source>
        <dbReference type="EMBL" id="KAJ8782780.1"/>
    </source>
</evidence>
<reference evidence="3 4" key="1">
    <citation type="submission" date="2022-11" db="EMBL/GenBank/DDBJ databases">
        <title>Whole genome sequence of Eschrichtius robustus ER-17-0199.</title>
        <authorList>
            <person name="Bruniche-Olsen A."/>
            <person name="Black A.N."/>
            <person name="Fields C.J."/>
            <person name="Walden K."/>
            <person name="Dewoody J.A."/>
        </authorList>
    </citation>
    <scope>NUCLEOTIDE SEQUENCE [LARGE SCALE GENOMIC DNA]</scope>
    <source>
        <strain evidence="3">ER-17-0199</strain>
        <tissue evidence="3">Blubber</tissue>
    </source>
</reference>
<evidence type="ECO:0000256" key="1">
    <source>
        <dbReference type="SAM" id="SignalP"/>
    </source>
</evidence>
<feature type="signal peptide" evidence="1">
    <location>
        <begin position="1"/>
        <end position="17"/>
    </location>
</feature>
<evidence type="ECO:0000259" key="2">
    <source>
        <dbReference type="Pfam" id="PF18292"/>
    </source>
</evidence>
<dbReference type="InterPro" id="IPR041137">
    <property type="entry name" value="ZIP4_N"/>
</dbReference>
<feature type="chain" id="PRO_5044225228" description="Zinc transporter ZIP4 N-terminal domain-containing protein" evidence="1">
    <location>
        <begin position="18"/>
        <end position="138"/>
    </location>
</feature>
<accession>A0AB34GVX5</accession>
<sequence length="138" mass="15804">MLALAILPAALCPQATTFCSKCFDPDALLLIAGGDFEDQLREEVVQRVSLLLLYYIIHQEEICSSKLNMSNKEYTFYLHSLLSLRQDEDSYFLSQNETEDILAFTRQYFDTSRSQVRKSELLTSSAAKIQSQSMIFCH</sequence>
<gene>
    <name evidence="3" type="ORF">J1605_009862</name>
</gene>
<organism evidence="3 4">
    <name type="scientific">Eschrichtius robustus</name>
    <name type="common">California gray whale</name>
    <name type="synonym">Eschrichtius gibbosus</name>
    <dbReference type="NCBI Taxonomy" id="9764"/>
    <lineage>
        <taxon>Eukaryota</taxon>
        <taxon>Metazoa</taxon>
        <taxon>Chordata</taxon>
        <taxon>Craniata</taxon>
        <taxon>Vertebrata</taxon>
        <taxon>Euteleostomi</taxon>
        <taxon>Mammalia</taxon>
        <taxon>Eutheria</taxon>
        <taxon>Laurasiatheria</taxon>
        <taxon>Artiodactyla</taxon>
        <taxon>Whippomorpha</taxon>
        <taxon>Cetacea</taxon>
        <taxon>Mysticeti</taxon>
        <taxon>Eschrichtiidae</taxon>
        <taxon>Eschrichtius</taxon>
    </lineage>
</organism>
<evidence type="ECO:0000313" key="4">
    <source>
        <dbReference type="Proteomes" id="UP001159641"/>
    </source>
</evidence>
<comment type="caution">
    <text evidence="3">The sequence shown here is derived from an EMBL/GenBank/DDBJ whole genome shotgun (WGS) entry which is preliminary data.</text>
</comment>
<dbReference type="Pfam" id="PF18292">
    <property type="entry name" value="ZIP4_domain"/>
    <property type="match status" value="1"/>
</dbReference>
<keyword evidence="4" id="KW-1185">Reference proteome</keyword>
<feature type="domain" description="Zinc transporter ZIP4 N-terminal" evidence="2">
    <location>
        <begin position="10"/>
        <end position="132"/>
    </location>
</feature>
<proteinExistence type="predicted"/>
<dbReference type="EMBL" id="JAIQCJ010002090">
    <property type="protein sequence ID" value="KAJ8782780.1"/>
    <property type="molecule type" value="Genomic_DNA"/>
</dbReference>
<name>A0AB34GVX5_ESCRO</name>
<keyword evidence="1" id="KW-0732">Signal</keyword>
<dbReference type="Proteomes" id="UP001159641">
    <property type="component" value="Unassembled WGS sequence"/>
</dbReference>
<protein>
    <recommendedName>
        <fullName evidence="2">Zinc transporter ZIP4 N-terminal domain-containing protein</fullName>
    </recommendedName>
</protein>